<dbReference type="InterPro" id="IPR017896">
    <property type="entry name" value="4Fe4S_Fe-S-bd"/>
</dbReference>
<dbReference type="SUPFAM" id="SSF53920">
    <property type="entry name" value="Fe-only hydrogenase"/>
    <property type="match status" value="1"/>
</dbReference>
<dbReference type="InterPro" id="IPR009016">
    <property type="entry name" value="Fe_hydrogenase"/>
</dbReference>
<dbReference type="Gene3D" id="3.40.950.10">
    <property type="entry name" value="Fe-only Hydrogenase (Larger Subunit), Chain L, domain 3"/>
    <property type="match status" value="1"/>
</dbReference>
<gene>
    <name evidence="5" type="ORF">DES36_1141</name>
</gene>
<reference evidence="5 6" key="1">
    <citation type="submission" date="2018-06" db="EMBL/GenBank/DDBJ databases">
        <title>Genomic Encyclopedia of Type Strains, Phase IV (KMG-IV): sequencing the most valuable type-strain genomes for metagenomic binning, comparative biology and taxonomic classification.</title>
        <authorList>
            <person name="Goeker M."/>
        </authorList>
    </citation>
    <scope>NUCLEOTIDE SEQUENCE [LARGE SCALE GENOMIC DNA]</scope>
    <source>
        <strain evidence="5 6">DSM 22112</strain>
    </source>
</reference>
<comment type="caution">
    <text evidence="5">The sequence shown here is derived from an EMBL/GenBank/DDBJ whole genome shotgun (WGS) entry which is preliminary data.</text>
</comment>
<organism evidence="5 6">
    <name type="scientific">Alkalibaculum bacchi</name>
    <dbReference type="NCBI Taxonomy" id="645887"/>
    <lineage>
        <taxon>Bacteria</taxon>
        <taxon>Bacillati</taxon>
        <taxon>Bacillota</taxon>
        <taxon>Clostridia</taxon>
        <taxon>Eubacteriales</taxon>
        <taxon>Eubacteriaceae</taxon>
        <taxon>Alkalibaculum</taxon>
    </lineage>
</organism>
<feature type="domain" description="4Fe-4S ferredoxin-type" evidence="4">
    <location>
        <begin position="141"/>
        <end position="170"/>
    </location>
</feature>
<evidence type="ECO:0000313" key="6">
    <source>
        <dbReference type="Proteomes" id="UP000253490"/>
    </source>
</evidence>
<dbReference type="SUPFAM" id="SSF54862">
    <property type="entry name" value="4Fe-4S ferredoxins"/>
    <property type="match status" value="1"/>
</dbReference>
<dbReference type="InterPro" id="IPR057431">
    <property type="entry name" value="LdpA_Fe-S-bd"/>
</dbReference>
<sequence length="498" mass="54473">MKESYVDVINIRRMVFSEIARLAYEDGDLTKLGDSTYALLPGERATYRESIFRERAVVGERLRLALGLDVRSAANMGPIEEGIDKINLDYRVYEPPLVNVIPFACEACPTKTVWVTNNCRKCLAHPCTNVCPTNAVSIEKNAAFIHQDKCIKCGKCISACPYAAITQYERPCAAGCGVNAIGSDELGRAKIFHDKCVSCGRCIQECPFGAIADKSEIYQLIKSIQSGKEVYGIIAPSFVGQFGALTSPSQVVEAIKELGITEVVEVSLGADITTVNEAKEFIEEVPEHRPYMGTSCCSSWSSMVKKFYPDQYQYISDSSSPMVYAAQYVKRNNPDALVVFIGPCISKKLEALEENVAEYVDFVITFEELMGMFIAKDIEPSEIQVDEEIQDASVTGRGYAIATGVASAVEAMIKELDPDKKIEIESANGLHDCVKLMKQAKAGKKNGCLIEGMACEGGCIGGPGTLTSLPRARKSVTKFSNESIYKTPSENDKIQSKK</sequence>
<dbReference type="OrthoDB" id="9798098at2"/>
<dbReference type="InterPro" id="IPR004108">
    <property type="entry name" value="Fe_hydrogenase_lsu_C"/>
</dbReference>
<dbReference type="GO" id="GO:0051536">
    <property type="term" value="F:iron-sulfur cluster binding"/>
    <property type="evidence" value="ECO:0007669"/>
    <property type="project" value="UniProtKB-KW"/>
</dbReference>
<dbReference type="RefSeq" id="WP_113921149.1">
    <property type="nucleotide sequence ID" value="NZ_QNRX01000014.1"/>
</dbReference>
<evidence type="ECO:0000259" key="4">
    <source>
        <dbReference type="PROSITE" id="PS51379"/>
    </source>
</evidence>
<dbReference type="NCBIfam" id="TIGR04105">
    <property type="entry name" value="FeFe_hydrog_B1"/>
    <property type="match status" value="1"/>
</dbReference>
<dbReference type="InterPro" id="IPR027631">
    <property type="entry name" value="Mono_FeFe_hydrog"/>
</dbReference>
<accession>A0A366I2Z4</accession>
<dbReference type="EMBL" id="QNRX01000014">
    <property type="protein sequence ID" value="RBP61319.1"/>
    <property type="molecule type" value="Genomic_DNA"/>
</dbReference>
<proteinExistence type="predicted"/>
<dbReference type="PROSITE" id="PS51379">
    <property type="entry name" value="4FE4S_FER_2"/>
    <property type="match status" value="3"/>
</dbReference>
<dbReference type="Proteomes" id="UP000253490">
    <property type="component" value="Unassembled WGS sequence"/>
</dbReference>
<evidence type="ECO:0000256" key="3">
    <source>
        <dbReference type="ARBA" id="ARBA00023014"/>
    </source>
</evidence>
<dbReference type="PROSITE" id="PS00198">
    <property type="entry name" value="4FE4S_FER_1"/>
    <property type="match status" value="1"/>
</dbReference>
<name>A0A366I2Z4_9FIRM</name>
<keyword evidence="2" id="KW-0408">Iron</keyword>
<dbReference type="Pfam" id="PF25160">
    <property type="entry name" value="LdpA_Fe-S-bd"/>
    <property type="match status" value="2"/>
</dbReference>
<keyword evidence="6" id="KW-1185">Reference proteome</keyword>
<dbReference type="InterPro" id="IPR017900">
    <property type="entry name" value="4Fe4S_Fe_S_CS"/>
</dbReference>
<protein>
    <submittedName>
        <fullName evidence="5">[FeFe] hydrogenase (Group B1/B3)</fullName>
    </submittedName>
</protein>
<feature type="domain" description="4Fe-4S ferredoxin-type" evidence="4">
    <location>
        <begin position="187"/>
        <end position="216"/>
    </location>
</feature>
<dbReference type="Gene3D" id="3.30.70.20">
    <property type="match status" value="2"/>
</dbReference>
<dbReference type="GO" id="GO:0046872">
    <property type="term" value="F:metal ion binding"/>
    <property type="evidence" value="ECO:0007669"/>
    <property type="project" value="UniProtKB-KW"/>
</dbReference>
<dbReference type="InterPro" id="IPR050340">
    <property type="entry name" value="Cytosolic_Fe-S_CAF"/>
</dbReference>
<keyword evidence="3" id="KW-0411">Iron-sulfur</keyword>
<feature type="domain" description="4Fe-4S ferredoxin-type" evidence="4">
    <location>
        <begin position="110"/>
        <end position="140"/>
    </location>
</feature>
<evidence type="ECO:0000313" key="5">
    <source>
        <dbReference type="EMBL" id="RBP61319.1"/>
    </source>
</evidence>
<evidence type="ECO:0000256" key="2">
    <source>
        <dbReference type="ARBA" id="ARBA00023004"/>
    </source>
</evidence>
<dbReference type="AlphaFoldDB" id="A0A366I2Z4"/>
<dbReference type="Pfam" id="PF02906">
    <property type="entry name" value="Fe_hyd_lg_C"/>
    <property type="match status" value="1"/>
</dbReference>
<evidence type="ECO:0000256" key="1">
    <source>
        <dbReference type="ARBA" id="ARBA00022723"/>
    </source>
</evidence>
<keyword evidence="1" id="KW-0479">Metal-binding</keyword>
<dbReference type="PANTHER" id="PTHR11615">
    <property type="entry name" value="NITRATE, FORMATE, IRON DEHYDROGENASE"/>
    <property type="match status" value="1"/>
</dbReference>